<dbReference type="Proteomes" id="UP001189429">
    <property type="component" value="Unassembled WGS sequence"/>
</dbReference>
<accession>A0ABN9PW87</accession>
<feature type="non-terminal residue" evidence="2">
    <location>
        <position position="1"/>
    </location>
</feature>
<comment type="caution">
    <text evidence="2">The sequence shown here is derived from an EMBL/GenBank/DDBJ whole genome shotgun (WGS) entry which is preliminary data.</text>
</comment>
<evidence type="ECO:0000313" key="2">
    <source>
        <dbReference type="EMBL" id="CAK0796213.1"/>
    </source>
</evidence>
<gene>
    <name evidence="2" type="ORF">PCOR1329_LOCUS5644</name>
</gene>
<name>A0ABN9PW87_9DINO</name>
<reference evidence="2" key="1">
    <citation type="submission" date="2023-10" db="EMBL/GenBank/DDBJ databases">
        <authorList>
            <person name="Chen Y."/>
            <person name="Shah S."/>
            <person name="Dougan E. K."/>
            <person name="Thang M."/>
            <person name="Chan C."/>
        </authorList>
    </citation>
    <scope>NUCLEOTIDE SEQUENCE [LARGE SCALE GENOMIC DNA]</scope>
</reference>
<sequence length="289" mass="30953">LVAEWGSVLRGSVCPGAEWLRARGGLYLPMRLRGAPALLQVLGEVPVLYHAYFRLRLPTEFQDLWGRFRDSLVRQGTALHFGVSLSADKAWGHCRAAFATREAMRQHLLDVGATWRAAARGPAALDRLELHGPRPDTEELRRSAALAALGVSPARCVVYQGFYSLWGGGAAEGPPGPLCTLRVVPRSPFRAAGRGPFGWADVAHLWEACHAAGAAAAPGLLDVPLAPLISEVAVAVGPYHQVLTQEASSGGEESARRHENSCGSARVAQTATAGPLTLALPGRRRRRCR</sequence>
<dbReference type="EMBL" id="CAUYUJ010001492">
    <property type="protein sequence ID" value="CAK0796213.1"/>
    <property type="molecule type" value="Genomic_DNA"/>
</dbReference>
<feature type="non-terminal residue" evidence="2">
    <location>
        <position position="289"/>
    </location>
</feature>
<proteinExistence type="predicted"/>
<feature type="region of interest" description="Disordered" evidence="1">
    <location>
        <begin position="245"/>
        <end position="267"/>
    </location>
</feature>
<organism evidence="2 3">
    <name type="scientific">Prorocentrum cordatum</name>
    <dbReference type="NCBI Taxonomy" id="2364126"/>
    <lineage>
        <taxon>Eukaryota</taxon>
        <taxon>Sar</taxon>
        <taxon>Alveolata</taxon>
        <taxon>Dinophyceae</taxon>
        <taxon>Prorocentrales</taxon>
        <taxon>Prorocentraceae</taxon>
        <taxon>Prorocentrum</taxon>
    </lineage>
</organism>
<evidence type="ECO:0000313" key="3">
    <source>
        <dbReference type="Proteomes" id="UP001189429"/>
    </source>
</evidence>
<evidence type="ECO:0000256" key="1">
    <source>
        <dbReference type="SAM" id="MobiDB-lite"/>
    </source>
</evidence>
<keyword evidence="3" id="KW-1185">Reference proteome</keyword>
<protein>
    <submittedName>
        <fullName evidence="2">Uncharacterized protein</fullName>
    </submittedName>
</protein>